<sequence>MHLKCVKEPPGLRRITSSPRRRNGREGRVEAIPGSIRDYDSNNKEYDIDIVEGKKNQLKVGRLHLAAAAARSEMINHQFSPISQFRQNPRVFLKAWEEVFLLRQRIPFQANILYASLKFTTIQCPYIFVTA</sequence>
<reference evidence="2" key="2">
    <citation type="submission" date="2022-06" db="UniProtKB">
        <authorList>
            <consortium name="EnsemblMetazoa"/>
        </authorList>
    </citation>
    <scope>IDENTIFICATION</scope>
    <source>
        <strain evidence="2">PS312</strain>
    </source>
</reference>
<proteinExistence type="predicted"/>
<reference evidence="3" key="1">
    <citation type="journal article" date="2008" name="Nat. Genet.">
        <title>The Pristionchus pacificus genome provides a unique perspective on nematode lifestyle and parasitism.</title>
        <authorList>
            <person name="Dieterich C."/>
            <person name="Clifton S.W."/>
            <person name="Schuster L.N."/>
            <person name="Chinwalla A."/>
            <person name="Delehaunty K."/>
            <person name="Dinkelacker I."/>
            <person name="Fulton L."/>
            <person name="Fulton R."/>
            <person name="Godfrey J."/>
            <person name="Minx P."/>
            <person name="Mitreva M."/>
            <person name="Roeseler W."/>
            <person name="Tian H."/>
            <person name="Witte H."/>
            <person name="Yang S.P."/>
            <person name="Wilson R.K."/>
            <person name="Sommer R.J."/>
        </authorList>
    </citation>
    <scope>NUCLEOTIDE SEQUENCE [LARGE SCALE GENOMIC DNA]</scope>
    <source>
        <strain evidence="3">PS312</strain>
    </source>
</reference>
<dbReference type="Proteomes" id="UP000005239">
    <property type="component" value="Unassembled WGS sequence"/>
</dbReference>
<dbReference type="AlphaFoldDB" id="A0A2A6BF32"/>
<name>A0A2A6BF32_PRIPA</name>
<dbReference type="EnsemblMetazoa" id="PPA44397.1">
    <property type="protein sequence ID" value="PPA44397.1"/>
    <property type="gene ID" value="WBGene00282766"/>
</dbReference>
<feature type="compositionally biased region" description="Basic and acidic residues" evidence="1">
    <location>
        <begin position="1"/>
        <end position="11"/>
    </location>
</feature>
<evidence type="ECO:0000313" key="3">
    <source>
        <dbReference type="Proteomes" id="UP000005239"/>
    </source>
</evidence>
<keyword evidence="3" id="KW-1185">Reference proteome</keyword>
<accession>A0A8R1Z0X5</accession>
<protein>
    <submittedName>
        <fullName evidence="2">Uncharacterized protein</fullName>
    </submittedName>
</protein>
<feature type="region of interest" description="Disordered" evidence="1">
    <location>
        <begin position="1"/>
        <end position="29"/>
    </location>
</feature>
<organism evidence="2 3">
    <name type="scientific">Pristionchus pacificus</name>
    <name type="common">Parasitic nematode worm</name>
    <dbReference type="NCBI Taxonomy" id="54126"/>
    <lineage>
        <taxon>Eukaryota</taxon>
        <taxon>Metazoa</taxon>
        <taxon>Ecdysozoa</taxon>
        <taxon>Nematoda</taxon>
        <taxon>Chromadorea</taxon>
        <taxon>Rhabditida</taxon>
        <taxon>Rhabditina</taxon>
        <taxon>Diplogasteromorpha</taxon>
        <taxon>Diplogasteroidea</taxon>
        <taxon>Neodiplogasteridae</taxon>
        <taxon>Pristionchus</taxon>
    </lineage>
</organism>
<evidence type="ECO:0000256" key="1">
    <source>
        <dbReference type="SAM" id="MobiDB-lite"/>
    </source>
</evidence>
<gene>
    <name evidence="2" type="primary">WBGene00282766</name>
</gene>
<evidence type="ECO:0000313" key="2">
    <source>
        <dbReference type="EnsemblMetazoa" id="PPA44397.1"/>
    </source>
</evidence>
<accession>A0A2A6BF32</accession>